<feature type="signal peptide" evidence="1">
    <location>
        <begin position="1"/>
        <end position="15"/>
    </location>
</feature>
<accession>A0A183TGH7</accession>
<dbReference type="AlphaFoldDB" id="A0A183TGH7"/>
<dbReference type="OrthoDB" id="6251324at2759"/>
<dbReference type="EMBL" id="UYSU01040089">
    <property type="protein sequence ID" value="VDM01961.1"/>
    <property type="molecule type" value="Genomic_DNA"/>
</dbReference>
<proteinExistence type="predicted"/>
<organism evidence="4">
    <name type="scientific">Schistocephalus solidus</name>
    <name type="common">Tapeworm</name>
    <dbReference type="NCBI Taxonomy" id="70667"/>
    <lineage>
        <taxon>Eukaryota</taxon>
        <taxon>Metazoa</taxon>
        <taxon>Spiralia</taxon>
        <taxon>Lophotrochozoa</taxon>
        <taxon>Platyhelminthes</taxon>
        <taxon>Cestoda</taxon>
        <taxon>Eucestoda</taxon>
        <taxon>Diphyllobothriidea</taxon>
        <taxon>Diphyllobothriidae</taxon>
        <taxon>Schistocephalus</taxon>
    </lineage>
</organism>
<dbReference type="WBParaSite" id="SSLN_0001616601-mRNA-1">
    <property type="protein sequence ID" value="SSLN_0001616601-mRNA-1"/>
    <property type="gene ID" value="SSLN_0001616601"/>
</dbReference>
<evidence type="ECO:0000313" key="4">
    <source>
        <dbReference type="WBParaSite" id="SSLN_0001616601-mRNA-1"/>
    </source>
</evidence>
<reference evidence="4" key="1">
    <citation type="submission" date="2016-06" db="UniProtKB">
        <authorList>
            <consortium name="WormBaseParasite"/>
        </authorList>
    </citation>
    <scope>IDENTIFICATION</scope>
</reference>
<evidence type="ECO:0000256" key="1">
    <source>
        <dbReference type="SAM" id="SignalP"/>
    </source>
</evidence>
<evidence type="ECO:0000313" key="3">
    <source>
        <dbReference type="Proteomes" id="UP000275846"/>
    </source>
</evidence>
<gene>
    <name evidence="2" type="ORF">SSLN_LOCUS15575</name>
</gene>
<sequence length="94" mass="10724">MRVVVLLAMIAVVSAALNATEANNKTEAPHIAMVRSNKCHIYDPEQCHKCAKNGVEDCVKCMMEEENCCLLPHKSIDWKTKKSREYCSQWLKKK</sequence>
<reference evidence="2 3" key="2">
    <citation type="submission" date="2018-11" db="EMBL/GenBank/DDBJ databases">
        <authorList>
            <consortium name="Pathogen Informatics"/>
        </authorList>
    </citation>
    <scope>NUCLEOTIDE SEQUENCE [LARGE SCALE GENOMIC DNA]</scope>
    <source>
        <strain evidence="2 3">NST_G2</strain>
    </source>
</reference>
<protein>
    <submittedName>
        <fullName evidence="4">Toxin</fullName>
    </submittedName>
</protein>
<keyword evidence="1" id="KW-0732">Signal</keyword>
<name>A0A183TGH7_SCHSO</name>
<feature type="chain" id="PRO_5043141512" evidence="1">
    <location>
        <begin position="16"/>
        <end position="94"/>
    </location>
</feature>
<dbReference type="Proteomes" id="UP000275846">
    <property type="component" value="Unassembled WGS sequence"/>
</dbReference>
<evidence type="ECO:0000313" key="2">
    <source>
        <dbReference type="EMBL" id="VDM01961.1"/>
    </source>
</evidence>
<keyword evidence="3" id="KW-1185">Reference proteome</keyword>